<name>A0ABT4J1T4_9RHOB</name>
<dbReference type="CDD" id="cd06267">
    <property type="entry name" value="PBP1_LacI_sugar_binding-like"/>
    <property type="match status" value="1"/>
</dbReference>
<accession>A0ABT4J1T4</accession>
<keyword evidence="6" id="KW-1185">Reference proteome</keyword>
<evidence type="ECO:0000259" key="4">
    <source>
        <dbReference type="PROSITE" id="PS50932"/>
    </source>
</evidence>
<proteinExistence type="predicted"/>
<evidence type="ECO:0000256" key="1">
    <source>
        <dbReference type="ARBA" id="ARBA00023015"/>
    </source>
</evidence>
<dbReference type="Pfam" id="PF13377">
    <property type="entry name" value="Peripla_BP_3"/>
    <property type="match status" value="1"/>
</dbReference>
<evidence type="ECO:0000256" key="2">
    <source>
        <dbReference type="ARBA" id="ARBA00023125"/>
    </source>
</evidence>
<dbReference type="InterPro" id="IPR000843">
    <property type="entry name" value="HTH_LacI"/>
</dbReference>
<gene>
    <name evidence="5" type="ORF">OU682_05325</name>
</gene>
<comment type="caution">
    <text evidence="5">The sequence shown here is derived from an EMBL/GenBank/DDBJ whole genome shotgun (WGS) entry which is preliminary data.</text>
</comment>
<dbReference type="Proteomes" id="UP001149822">
    <property type="component" value="Unassembled WGS sequence"/>
</dbReference>
<dbReference type="PROSITE" id="PS00356">
    <property type="entry name" value="HTH_LACI_1"/>
    <property type="match status" value="1"/>
</dbReference>
<dbReference type="PROSITE" id="PS50932">
    <property type="entry name" value="HTH_LACI_2"/>
    <property type="match status" value="1"/>
</dbReference>
<keyword evidence="3" id="KW-0804">Transcription</keyword>
<evidence type="ECO:0000313" key="6">
    <source>
        <dbReference type="Proteomes" id="UP001149822"/>
    </source>
</evidence>
<dbReference type="RefSeq" id="WP_268941037.1">
    <property type="nucleotide sequence ID" value="NZ_JAPTYD010000004.1"/>
</dbReference>
<evidence type="ECO:0000256" key="3">
    <source>
        <dbReference type="ARBA" id="ARBA00023163"/>
    </source>
</evidence>
<organism evidence="5 6">
    <name type="scientific">Paracoccus benzoatiresistens</name>
    <dbReference type="NCBI Taxonomy" id="2997341"/>
    <lineage>
        <taxon>Bacteria</taxon>
        <taxon>Pseudomonadati</taxon>
        <taxon>Pseudomonadota</taxon>
        <taxon>Alphaproteobacteria</taxon>
        <taxon>Rhodobacterales</taxon>
        <taxon>Paracoccaceae</taxon>
        <taxon>Paracoccus</taxon>
    </lineage>
</organism>
<protein>
    <submittedName>
        <fullName evidence="5">LacI family DNA-binding transcriptional regulator</fullName>
    </submittedName>
</protein>
<dbReference type="Gene3D" id="1.10.260.40">
    <property type="entry name" value="lambda repressor-like DNA-binding domains"/>
    <property type="match status" value="1"/>
</dbReference>
<dbReference type="Pfam" id="PF00356">
    <property type="entry name" value="LacI"/>
    <property type="match status" value="1"/>
</dbReference>
<dbReference type="GO" id="GO:0003677">
    <property type="term" value="F:DNA binding"/>
    <property type="evidence" value="ECO:0007669"/>
    <property type="project" value="UniProtKB-KW"/>
</dbReference>
<dbReference type="InterPro" id="IPR028082">
    <property type="entry name" value="Peripla_BP_I"/>
</dbReference>
<evidence type="ECO:0000313" key="5">
    <source>
        <dbReference type="EMBL" id="MCZ0961037.1"/>
    </source>
</evidence>
<dbReference type="Gene3D" id="3.40.50.2300">
    <property type="match status" value="2"/>
</dbReference>
<dbReference type="SUPFAM" id="SSF47413">
    <property type="entry name" value="lambda repressor-like DNA-binding domains"/>
    <property type="match status" value="1"/>
</dbReference>
<sequence>MAGLPRSCRKPEEALLARKKSTTVKDVAAAANVSRATAARALNGYGYVGSAAAERVLEAAARLGYRGNRVAQALRQGDLPIIGFVPGDIQNPFFAKVAHDIDVAARGSQHSLLIASSEEDLEQERALLDNLRALNVRGMIVAPASGKDNQHLARLVREGTPIVLIDRVLEDLPCDSVAVDNEGGAREAVEHLIAHGHRRIALIQDDTRIVTARDRLAGYINALQANGLPVDQRLIAVSSSTVQHAIDATIRLFSQPERPTAVFTVDSVMTTGALLALRSMGLAVPRDVSLIGFDDFDLATFTDPQITVIAQPVGKIGPLAVRMLLDRIRGLSEPPRHVRFPTRLISRGSVSRIFLP</sequence>
<dbReference type="SMART" id="SM00354">
    <property type="entry name" value="HTH_LACI"/>
    <property type="match status" value="1"/>
</dbReference>
<keyword evidence="1" id="KW-0805">Transcription regulation</keyword>
<reference evidence="5" key="1">
    <citation type="submission" date="2022-12" db="EMBL/GenBank/DDBJ databases">
        <title>Paracoccus sp. EF6 isolated from a lake water.</title>
        <authorList>
            <person name="Liu H."/>
        </authorList>
    </citation>
    <scope>NUCLEOTIDE SEQUENCE</scope>
    <source>
        <strain evidence="5">EF6</strain>
    </source>
</reference>
<dbReference type="PANTHER" id="PTHR30146">
    <property type="entry name" value="LACI-RELATED TRANSCRIPTIONAL REPRESSOR"/>
    <property type="match status" value="1"/>
</dbReference>
<keyword evidence="2 5" id="KW-0238">DNA-binding</keyword>
<dbReference type="InterPro" id="IPR046335">
    <property type="entry name" value="LacI/GalR-like_sensor"/>
</dbReference>
<dbReference type="EMBL" id="JAPTYD010000004">
    <property type="protein sequence ID" value="MCZ0961037.1"/>
    <property type="molecule type" value="Genomic_DNA"/>
</dbReference>
<dbReference type="CDD" id="cd01392">
    <property type="entry name" value="HTH_LacI"/>
    <property type="match status" value="1"/>
</dbReference>
<dbReference type="PANTHER" id="PTHR30146:SF109">
    <property type="entry name" value="HTH-TYPE TRANSCRIPTIONAL REGULATOR GALS"/>
    <property type="match status" value="1"/>
</dbReference>
<dbReference type="InterPro" id="IPR010982">
    <property type="entry name" value="Lambda_DNA-bd_dom_sf"/>
</dbReference>
<dbReference type="SUPFAM" id="SSF53822">
    <property type="entry name" value="Periplasmic binding protein-like I"/>
    <property type="match status" value="1"/>
</dbReference>
<feature type="domain" description="HTH lacI-type" evidence="4">
    <location>
        <begin position="22"/>
        <end position="76"/>
    </location>
</feature>